<gene>
    <name evidence="1" type="primary">cinA</name>
    <name evidence="3" type="ORF">SAMN04489868_12224</name>
</gene>
<keyword evidence="4" id="KW-1185">Reference proteome</keyword>
<evidence type="ECO:0000313" key="4">
    <source>
        <dbReference type="Proteomes" id="UP000198668"/>
    </source>
</evidence>
<dbReference type="Gene3D" id="3.90.950.20">
    <property type="entry name" value="CinA-like"/>
    <property type="match status" value="1"/>
</dbReference>
<dbReference type="InterPro" id="IPR008135">
    <property type="entry name" value="Competence-induced_CinA"/>
</dbReference>
<dbReference type="InterPro" id="IPR001453">
    <property type="entry name" value="MoaB/Mog_dom"/>
</dbReference>
<sequence>MNAEIIAVGTELLLGQILNTNAAYLSRELAEMGIDCYYQTVVGDNQKRLEEVMRHSERRSDIHIFIGGLGPTKDDLTKETLSAYLNVPLVTDDGAAEKVIRFYRNLDRKMTENNWKQAQVLKDSTVLKNTTGLAAGTYLEKEGHLYILLPGPPSELKPMFENEVKPLLLAESTEESVMVSRVLRFFGIGESTLASKLNDLIEQQTNPTIATYAGDHEVTVRLTAKGTTEKSCQALIDSLEKEIQFRVGEFLYGYGENNRLANEVKQLLIEKRLQITAAESLTGGAFQSELASVSGVSECFAGGIVTYSHTIKEDVLGVSSDTIERYGVVSADCAIEMAEKARDLFQATIGISFTGAAGPSSLEGELPGSVWIGFSMKGKPSFAKHYRFAKDRNNNRKRAVLSGLDLIRRVLLDLPLSNKVTSEK</sequence>
<comment type="similarity">
    <text evidence="1">Belongs to the CinA family.</text>
</comment>
<dbReference type="InterPro" id="IPR008136">
    <property type="entry name" value="CinA_C"/>
</dbReference>
<evidence type="ECO:0000256" key="1">
    <source>
        <dbReference type="HAMAP-Rule" id="MF_00226"/>
    </source>
</evidence>
<dbReference type="Gene3D" id="3.30.70.2860">
    <property type="match status" value="1"/>
</dbReference>
<dbReference type="OrthoDB" id="9801454at2"/>
<dbReference type="EMBL" id="FOQE01000022">
    <property type="protein sequence ID" value="SFH77463.1"/>
    <property type="molecule type" value="Genomic_DNA"/>
</dbReference>
<dbReference type="RefSeq" id="WP_092092733.1">
    <property type="nucleotide sequence ID" value="NZ_FOQE01000022.1"/>
</dbReference>
<dbReference type="Pfam" id="PF18146">
    <property type="entry name" value="CinA_KH"/>
    <property type="match status" value="1"/>
</dbReference>
<name>A0A1I3CSQ6_9LACT</name>
<organism evidence="3 4">
    <name type="scientific">Pisciglobus halotolerans</name>
    <dbReference type="NCBI Taxonomy" id="745365"/>
    <lineage>
        <taxon>Bacteria</taxon>
        <taxon>Bacillati</taxon>
        <taxon>Bacillota</taxon>
        <taxon>Bacilli</taxon>
        <taxon>Lactobacillales</taxon>
        <taxon>Carnobacteriaceae</taxon>
    </lineage>
</organism>
<dbReference type="PANTHER" id="PTHR13939">
    <property type="entry name" value="NICOTINAMIDE-NUCLEOTIDE AMIDOHYDROLASE PNCC"/>
    <property type="match status" value="1"/>
</dbReference>
<dbReference type="InterPro" id="IPR036653">
    <property type="entry name" value="CinA-like_C"/>
</dbReference>
<reference evidence="3 4" key="1">
    <citation type="submission" date="2016-10" db="EMBL/GenBank/DDBJ databases">
        <authorList>
            <person name="de Groot N.N."/>
        </authorList>
    </citation>
    <scope>NUCLEOTIDE SEQUENCE [LARGE SCALE GENOMIC DNA]</scope>
    <source>
        <strain evidence="3 4">DSM 27630</strain>
    </source>
</reference>
<evidence type="ECO:0000259" key="2">
    <source>
        <dbReference type="SMART" id="SM00852"/>
    </source>
</evidence>
<dbReference type="Pfam" id="PF02464">
    <property type="entry name" value="CinA"/>
    <property type="match status" value="1"/>
</dbReference>
<dbReference type="CDD" id="cd00885">
    <property type="entry name" value="cinA"/>
    <property type="match status" value="1"/>
</dbReference>
<dbReference type="SMART" id="SM00852">
    <property type="entry name" value="MoCF_biosynth"/>
    <property type="match status" value="1"/>
</dbReference>
<proteinExistence type="inferred from homology"/>
<dbReference type="NCBIfam" id="TIGR00200">
    <property type="entry name" value="cinA_nterm"/>
    <property type="match status" value="1"/>
</dbReference>
<dbReference type="SUPFAM" id="SSF142433">
    <property type="entry name" value="CinA-like"/>
    <property type="match status" value="1"/>
</dbReference>
<dbReference type="Gene3D" id="3.40.980.10">
    <property type="entry name" value="MoaB/Mog-like domain"/>
    <property type="match status" value="1"/>
</dbReference>
<dbReference type="InterPro" id="IPR041424">
    <property type="entry name" value="CinA_KH"/>
</dbReference>
<accession>A0A1I3CSQ6</accession>
<dbReference type="NCBIfam" id="NF001813">
    <property type="entry name" value="PRK00549.1"/>
    <property type="match status" value="1"/>
</dbReference>
<dbReference type="HAMAP" id="MF_00226_B">
    <property type="entry name" value="CinA_B"/>
    <property type="match status" value="1"/>
</dbReference>
<dbReference type="SUPFAM" id="SSF53218">
    <property type="entry name" value="Molybdenum cofactor biosynthesis proteins"/>
    <property type="match status" value="1"/>
</dbReference>
<dbReference type="NCBIfam" id="TIGR00177">
    <property type="entry name" value="molyb_syn"/>
    <property type="match status" value="1"/>
</dbReference>
<evidence type="ECO:0000313" key="3">
    <source>
        <dbReference type="EMBL" id="SFH77463.1"/>
    </source>
</evidence>
<dbReference type="AlphaFoldDB" id="A0A1I3CSQ6"/>
<dbReference type="PIRSF" id="PIRSF006728">
    <property type="entry name" value="CinA"/>
    <property type="match status" value="1"/>
</dbReference>
<dbReference type="NCBIfam" id="TIGR00199">
    <property type="entry name" value="PncC_domain"/>
    <property type="match status" value="1"/>
</dbReference>
<feature type="domain" description="MoaB/Mog" evidence="2">
    <location>
        <begin position="4"/>
        <end position="171"/>
    </location>
</feature>
<dbReference type="InterPro" id="IPR050101">
    <property type="entry name" value="CinA"/>
</dbReference>
<dbReference type="InterPro" id="IPR036425">
    <property type="entry name" value="MoaB/Mog-like_dom_sf"/>
</dbReference>
<dbReference type="PANTHER" id="PTHR13939:SF0">
    <property type="entry name" value="NMN AMIDOHYDROLASE-LIKE PROTEIN YFAY"/>
    <property type="match status" value="1"/>
</dbReference>
<dbReference type="Proteomes" id="UP000198668">
    <property type="component" value="Unassembled WGS sequence"/>
</dbReference>
<dbReference type="Pfam" id="PF00994">
    <property type="entry name" value="MoCF_biosynth"/>
    <property type="match status" value="1"/>
</dbReference>
<protein>
    <recommendedName>
        <fullName evidence="1">Putative competence-damage inducible protein</fullName>
    </recommendedName>
</protein>